<dbReference type="Proteomes" id="UP000237105">
    <property type="component" value="Unassembled WGS sequence"/>
</dbReference>
<gene>
    <name evidence="1" type="ORF">PanWU01x14_105490</name>
</gene>
<keyword evidence="2" id="KW-1185">Reference proteome</keyword>
<comment type="caution">
    <text evidence="1">The sequence shown here is derived from an EMBL/GenBank/DDBJ whole genome shotgun (WGS) entry which is preliminary data.</text>
</comment>
<accession>A0A2P5D126</accession>
<sequence length="108" mass="11605">MPASQPTQPANYVSESVSSIGSVSASKALTDDQIVDIVRGTRSRYKKEQSALPRLKAIGGTRVPSSSNGSTLAREQAETIATLQLQIVELFCDPFFFRPSPISNGSFN</sequence>
<dbReference type="AlphaFoldDB" id="A0A2P5D126"/>
<organism evidence="1 2">
    <name type="scientific">Parasponia andersonii</name>
    <name type="common">Sponia andersonii</name>
    <dbReference type="NCBI Taxonomy" id="3476"/>
    <lineage>
        <taxon>Eukaryota</taxon>
        <taxon>Viridiplantae</taxon>
        <taxon>Streptophyta</taxon>
        <taxon>Embryophyta</taxon>
        <taxon>Tracheophyta</taxon>
        <taxon>Spermatophyta</taxon>
        <taxon>Magnoliopsida</taxon>
        <taxon>eudicotyledons</taxon>
        <taxon>Gunneridae</taxon>
        <taxon>Pentapetalae</taxon>
        <taxon>rosids</taxon>
        <taxon>fabids</taxon>
        <taxon>Rosales</taxon>
        <taxon>Cannabaceae</taxon>
        <taxon>Parasponia</taxon>
    </lineage>
</organism>
<dbReference type="OrthoDB" id="10386125at2759"/>
<dbReference type="EMBL" id="JXTB01000075">
    <property type="protein sequence ID" value="PON66967.1"/>
    <property type="molecule type" value="Genomic_DNA"/>
</dbReference>
<reference evidence="2" key="1">
    <citation type="submission" date="2016-06" db="EMBL/GenBank/DDBJ databases">
        <title>Parallel loss of symbiosis genes in relatives of nitrogen-fixing non-legume Parasponia.</title>
        <authorList>
            <person name="Van Velzen R."/>
            <person name="Holmer R."/>
            <person name="Bu F."/>
            <person name="Rutten L."/>
            <person name="Van Zeijl A."/>
            <person name="Liu W."/>
            <person name="Santuari L."/>
            <person name="Cao Q."/>
            <person name="Sharma T."/>
            <person name="Shen D."/>
            <person name="Roswanjaya Y."/>
            <person name="Wardhani T."/>
            <person name="Kalhor M.S."/>
            <person name="Jansen J."/>
            <person name="Van den Hoogen J."/>
            <person name="Gungor B."/>
            <person name="Hartog M."/>
            <person name="Hontelez J."/>
            <person name="Verver J."/>
            <person name="Yang W.-C."/>
            <person name="Schijlen E."/>
            <person name="Repin R."/>
            <person name="Schilthuizen M."/>
            <person name="Schranz E."/>
            <person name="Heidstra R."/>
            <person name="Miyata K."/>
            <person name="Fedorova E."/>
            <person name="Kohlen W."/>
            <person name="Bisseling T."/>
            <person name="Smit S."/>
            <person name="Geurts R."/>
        </authorList>
    </citation>
    <scope>NUCLEOTIDE SEQUENCE [LARGE SCALE GENOMIC DNA]</scope>
    <source>
        <strain evidence="2">cv. WU1-14</strain>
    </source>
</reference>
<evidence type="ECO:0000313" key="2">
    <source>
        <dbReference type="Proteomes" id="UP000237105"/>
    </source>
</evidence>
<proteinExistence type="predicted"/>
<protein>
    <submittedName>
        <fullName evidence="1">Uncharacterized protein</fullName>
    </submittedName>
</protein>
<evidence type="ECO:0000313" key="1">
    <source>
        <dbReference type="EMBL" id="PON66967.1"/>
    </source>
</evidence>
<name>A0A2P5D126_PARAD</name>